<organism evidence="1 2">
    <name type="scientific">Cohnella cholangitidis</name>
    <dbReference type="NCBI Taxonomy" id="2598458"/>
    <lineage>
        <taxon>Bacteria</taxon>
        <taxon>Bacillati</taxon>
        <taxon>Bacillota</taxon>
        <taxon>Bacilli</taxon>
        <taxon>Bacillales</taxon>
        <taxon>Paenibacillaceae</taxon>
        <taxon>Cohnella</taxon>
    </lineage>
</organism>
<gene>
    <name evidence="1" type="ORF">FPL14_23170</name>
</gene>
<dbReference type="Proteomes" id="UP000515679">
    <property type="component" value="Chromosome"/>
</dbReference>
<accession>A0A7G5C3G4</accession>
<evidence type="ECO:0000313" key="1">
    <source>
        <dbReference type="EMBL" id="QMV43748.1"/>
    </source>
</evidence>
<dbReference type="AlphaFoldDB" id="A0A7G5C3G4"/>
<dbReference type="Pfam" id="PF10934">
    <property type="entry name" value="Sheath_initiator"/>
    <property type="match status" value="1"/>
</dbReference>
<dbReference type="RefSeq" id="WP_182299987.1">
    <property type="nucleotide sequence ID" value="NZ_CP041969.1"/>
</dbReference>
<evidence type="ECO:0000313" key="2">
    <source>
        <dbReference type="Proteomes" id="UP000515679"/>
    </source>
</evidence>
<dbReference type="EMBL" id="CP041969">
    <property type="protein sequence ID" value="QMV43748.1"/>
    <property type="molecule type" value="Genomic_DNA"/>
</dbReference>
<sequence>MLPQIAQLEIETESEETVQPRGKSFLFDFKTGDFVLKDGKVVEVSGVESLKVWIDKAIRTARNRFSIYDGEEYGASIDNLVGSNLPLEFVSEELQREITEALTENAEIRSLSDWTFERDGAAIKVSFTVNSIYGDVQREVSV</sequence>
<reference evidence="1 2" key="1">
    <citation type="submission" date="2019-07" db="EMBL/GenBank/DDBJ databases">
        <authorList>
            <person name="Kim J.K."/>
            <person name="Cheong H.-M."/>
            <person name="Choi Y."/>
            <person name="Hwang K.J."/>
            <person name="Lee S."/>
            <person name="Choi C."/>
        </authorList>
    </citation>
    <scope>NUCLEOTIDE SEQUENCE [LARGE SCALE GENOMIC DNA]</scope>
    <source>
        <strain evidence="1 2">KS 22</strain>
    </source>
</reference>
<proteinExistence type="predicted"/>
<dbReference type="InterPro" id="IPR020288">
    <property type="entry name" value="Sheath_initiator"/>
</dbReference>
<name>A0A7G5C3G4_9BACL</name>
<dbReference type="KEGG" id="cchl:FPL14_23170"/>
<protein>
    <submittedName>
        <fullName evidence="1">DUF2634 domain-containing protein</fullName>
    </submittedName>
</protein>
<keyword evidence="2" id="KW-1185">Reference proteome</keyword>